<dbReference type="FunFam" id="1.10.10.60:FF:000141">
    <property type="entry name" value="TetR family transcriptional regulator"/>
    <property type="match status" value="1"/>
</dbReference>
<evidence type="ECO:0000259" key="5">
    <source>
        <dbReference type="PROSITE" id="PS50977"/>
    </source>
</evidence>
<proteinExistence type="predicted"/>
<dbReference type="RefSeq" id="WP_067453889.1">
    <property type="nucleotide sequence ID" value="NZ_LVVY01000072.1"/>
</dbReference>
<dbReference type="STRING" id="1770058.A3840_06865"/>
<evidence type="ECO:0000256" key="3">
    <source>
        <dbReference type="ARBA" id="ARBA00023163"/>
    </source>
</evidence>
<gene>
    <name evidence="6" type="ORF">A3840_06865</name>
</gene>
<sequence>MKSEKKFSRRAEARPDEVLDAAMAVFVEQGFAAAKMEEIARRAGISKGTVYLYFPSKEALIEAIIQRAVAPLATGTLPQLAAFEGDPRLPITMLLKSIAGLLHEPKNLAIPRLFLREGMNIPNIARTYRRDVLDKAIPVLTALVARGVANGHLRKVDPELTVRTIIGALIAHVALSEVFDIRPDDGLALDRLVDNHLGILFEGLSAPAAENPE</sequence>
<dbReference type="Gene3D" id="1.10.357.10">
    <property type="entry name" value="Tetracycline Repressor, domain 2"/>
    <property type="match status" value="1"/>
</dbReference>
<dbReference type="AlphaFoldDB" id="A0A178HZY3"/>
<keyword evidence="2 4" id="KW-0238">DNA-binding</keyword>
<dbReference type="PANTHER" id="PTHR30055:SF223">
    <property type="entry name" value="HTH-TYPE TRANSCRIPTIONAL REGULATOR UIDR"/>
    <property type="match status" value="1"/>
</dbReference>
<dbReference type="PANTHER" id="PTHR30055">
    <property type="entry name" value="HTH-TYPE TRANSCRIPTIONAL REGULATOR RUTR"/>
    <property type="match status" value="1"/>
</dbReference>
<organism evidence="6 7">
    <name type="scientific">Devosia elaeis</name>
    <dbReference type="NCBI Taxonomy" id="1770058"/>
    <lineage>
        <taxon>Bacteria</taxon>
        <taxon>Pseudomonadati</taxon>
        <taxon>Pseudomonadota</taxon>
        <taxon>Alphaproteobacteria</taxon>
        <taxon>Hyphomicrobiales</taxon>
        <taxon>Devosiaceae</taxon>
        <taxon>Devosia</taxon>
    </lineage>
</organism>
<dbReference type="SUPFAM" id="SSF48498">
    <property type="entry name" value="Tetracyclin repressor-like, C-terminal domain"/>
    <property type="match status" value="1"/>
</dbReference>
<evidence type="ECO:0000313" key="7">
    <source>
        <dbReference type="Proteomes" id="UP000078389"/>
    </source>
</evidence>
<comment type="caution">
    <text evidence="6">The sequence shown here is derived from an EMBL/GenBank/DDBJ whole genome shotgun (WGS) entry which is preliminary data.</text>
</comment>
<dbReference type="EMBL" id="LVVY01000072">
    <property type="protein sequence ID" value="OAM78217.1"/>
    <property type="molecule type" value="Genomic_DNA"/>
</dbReference>
<keyword evidence="7" id="KW-1185">Reference proteome</keyword>
<accession>A0A178HZY3</accession>
<feature type="DNA-binding region" description="H-T-H motif" evidence="4">
    <location>
        <begin position="35"/>
        <end position="54"/>
    </location>
</feature>
<dbReference type="Pfam" id="PF00440">
    <property type="entry name" value="TetR_N"/>
    <property type="match status" value="1"/>
</dbReference>
<name>A0A178HZY3_9HYPH</name>
<feature type="domain" description="HTH tetR-type" evidence="5">
    <location>
        <begin position="12"/>
        <end position="72"/>
    </location>
</feature>
<reference evidence="6 7" key="1">
    <citation type="submission" date="2016-03" db="EMBL/GenBank/DDBJ databases">
        <title>Genome sequencing of Devosia sp. S37.</title>
        <authorList>
            <person name="Mohd Nor M."/>
        </authorList>
    </citation>
    <scope>NUCLEOTIDE SEQUENCE [LARGE SCALE GENOMIC DNA]</scope>
    <source>
        <strain evidence="6 7">S37</strain>
    </source>
</reference>
<protein>
    <submittedName>
        <fullName evidence="6">TetR family transcriptional regulator</fullName>
    </submittedName>
</protein>
<evidence type="ECO:0000313" key="6">
    <source>
        <dbReference type="EMBL" id="OAM78217.1"/>
    </source>
</evidence>
<keyword evidence="1" id="KW-0805">Transcription regulation</keyword>
<evidence type="ECO:0000256" key="1">
    <source>
        <dbReference type="ARBA" id="ARBA00023015"/>
    </source>
</evidence>
<dbReference type="InterPro" id="IPR050109">
    <property type="entry name" value="HTH-type_TetR-like_transc_reg"/>
</dbReference>
<dbReference type="GO" id="GO:0000976">
    <property type="term" value="F:transcription cis-regulatory region binding"/>
    <property type="evidence" value="ECO:0007669"/>
    <property type="project" value="TreeGrafter"/>
</dbReference>
<dbReference type="PROSITE" id="PS50977">
    <property type="entry name" value="HTH_TETR_2"/>
    <property type="match status" value="1"/>
</dbReference>
<dbReference type="GO" id="GO:0003700">
    <property type="term" value="F:DNA-binding transcription factor activity"/>
    <property type="evidence" value="ECO:0007669"/>
    <property type="project" value="TreeGrafter"/>
</dbReference>
<dbReference type="PRINTS" id="PR00455">
    <property type="entry name" value="HTHTETR"/>
</dbReference>
<dbReference type="Proteomes" id="UP000078389">
    <property type="component" value="Unassembled WGS sequence"/>
</dbReference>
<dbReference type="InterPro" id="IPR011075">
    <property type="entry name" value="TetR_C"/>
</dbReference>
<keyword evidence="3" id="KW-0804">Transcription</keyword>
<dbReference type="InterPro" id="IPR001647">
    <property type="entry name" value="HTH_TetR"/>
</dbReference>
<evidence type="ECO:0000256" key="2">
    <source>
        <dbReference type="ARBA" id="ARBA00023125"/>
    </source>
</evidence>
<dbReference type="InterPro" id="IPR036271">
    <property type="entry name" value="Tet_transcr_reg_TetR-rel_C_sf"/>
</dbReference>
<dbReference type="InterPro" id="IPR009057">
    <property type="entry name" value="Homeodomain-like_sf"/>
</dbReference>
<dbReference type="OrthoDB" id="7185252at2"/>
<dbReference type="SUPFAM" id="SSF46689">
    <property type="entry name" value="Homeodomain-like"/>
    <property type="match status" value="1"/>
</dbReference>
<dbReference type="Pfam" id="PF16859">
    <property type="entry name" value="TetR_C_11"/>
    <property type="match status" value="1"/>
</dbReference>
<evidence type="ECO:0000256" key="4">
    <source>
        <dbReference type="PROSITE-ProRule" id="PRU00335"/>
    </source>
</evidence>